<feature type="domain" description="YscD-like Bon-like" evidence="3">
    <location>
        <begin position="209"/>
        <end position="269"/>
    </location>
</feature>
<dbReference type="EMBL" id="VLJN01000020">
    <property type="protein sequence ID" value="TWG84950.1"/>
    <property type="molecule type" value="Genomic_DNA"/>
</dbReference>
<keyword evidence="1" id="KW-0812">Transmembrane</keyword>
<dbReference type="Pfam" id="PF21934">
    <property type="entry name" value="Yop-YscD_ppl_3rd"/>
    <property type="match status" value="1"/>
</dbReference>
<reference evidence="4 5" key="1">
    <citation type="submission" date="2019-07" db="EMBL/GenBank/DDBJ databases">
        <title>Genome sequencing of lignin-degrading bacterial isolates.</title>
        <authorList>
            <person name="Gladden J."/>
        </authorList>
    </citation>
    <scope>NUCLEOTIDE SEQUENCE [LARGE SCALE GENOMIC DNA]</scope>
    <source>
        <strain evidence="4 5">J11</strain>
    </source>
</reference>
<feature type="transmembrane region" description="Helical" evidence="1">
    <location>
        <begin position="116"/>
        <end position="139"/>
    </location>
</feature>
<keyword evidence="5" id="KW-1185">Reference proteome</keyword>
<dbReference type="NCBIfam" id="TIGR02500">
    <property type="entry name" value="type_III_yscD"/>
    <property type="match status" value="1"/>
</dbReference>
<dbReference type="InterPro" id="IPR053946">
    <property type="entry name" value="YscD_ppl_3rd"/>
</dbReference>
<keyword evidence="1" id="KW-1133">Transmembrane helix</keyword>
<evidence type="ECO:0000259" key="2">
    <source>
        <dbReference type="Pfam" id="PF21934"/>
    </source>
</evidence>
<evidence type="ECO:0000313" key="5">
    <source>
        <dbReference type="Proteomes" id="UP000318141"/>
    </source>
</evidence>
<dbReference type="AlphaFoldDB" id="A0A562BJ60"/>
<gene>
    <name evidence="4" type="ORF">L602_002700000420</name>
</gene>
<comment type="caution">
    <text evidence="4">The sequence shown here is derived from an EMBL/GenBank/DDBJ whole genome shotgun (WGS) entry which is preliminary data.</text>
</comment>
<sequence>MEHRFQIKILSGPLAGRRLRLPAGEFVIGGADPDLDAALEGGGRAVLNCTEDGVRLVTDAPCWLDGARWEPPAEPLPLRRVLDIGGLAIMLGNADEPLPERAVPPRRDRGRRAVPSMVAGSCLVLLIAGSAGAAIWAYAALQPEEVVIDTRARLDDWRRRARQQGIESHAEHDGGLLLEGVCLESAARTALVDQLRQMNVRYRDDTLCQDELVRNVQAVLNLNGFPDARARPGAALGTVVIQGSVHADVRWRRAVSMLATMRGLKEWSMEDPVGRGVKALIGMLRDAGLIGKVSVAREKDLILITGLLDEAAQRALTSVTHAFSRQYPDAPKTIFQNIPTRSIQAGLFPSPVVSFGGSGDLAFLDLANGTRLKTGSRLPAGHVIVHLDRNGIDLEREGELMHLPLEL</sequence>
<dbReference type="OrthoDB" id="7066518at2"/>
<dbReference type="Proteomes" id="UP000318141">
    <property type="component" value="Unassembled WGS sequence"/>
</dbReference>
<dbReference type="InterPro" id="IPR053947">
    <property type="entry name" value="YscD_ppl__2nd"/>
</dbReference>
<evidence type="ECO:0000313" key="4">
    <source>
        <dbReference type="EMBL" id="TWG84950.1"/>
    </source>
</evidence>
<evidence type="ECO:0000256" key="1">
    <source>
        <dbReference type="SAM" id="Phobius"/>
    </source>
</evidence>
<organism evidence="4 5">
    <name type="scientific">Cupriavidus gilardii J11</name>
    <dbReference type="NCBI Taxonomy" id="936133"/>
    <lineage>
        <taxon>Bacteria</taxon>
        <taxon>Pseudomonadati</taxon>
        <taxon>Pseudomonadota</taxon>
        <taxon>Betaproteobacteria</taxon>
        <taxon>Burkholderiales</taxon>
        <taxon>Burkholderiaceae</taxon>
        <taxon>Cupriavidus</taxon>
    </lineage>
</organism>
<feature type="domain" description="YscD-like Bon-like" evidence="2">
    <location>
        <begin position="278"/>
        <end position="337"/>
    </location>
</feature>
<name>A0A562BJ60_9BURK</name>
<protein>
    <submittedName>
        <fullName evidence="4">Type III secretion protein D</fullName>
    </submittedName>
</protein>
<evidence type="ECO:0000259" key="3">
    <source>
        <dbReference type="Pfam" id="PF21937"/>
    </source>
</evidence>
<dbReference type="Pfam" id="PF21937">
    <property type="entry name" value="Yop-YscD_ppl_2nd"/>
    <property type="match status" value="1"/>
</dbReference>
<keyword evidence="1" id="KW-0472">Membrane</keyword>
<accession>A0A562BJ60</accession>
<dbReference type="InterPro" id="IPR012843">
    <property type="entry name" value="YscD"/>
</dbReference>
<proteinExistence type="predicted"/>